<protein>
    <recommendedName>
        <fullName evidence="1">DUF4136 domain-containing protein</fullName>
    </recommendedName>
</protein>
<accession>A0A076PLM2</accession>
<dbReference type="KEGG" id="ctes:O987_18325"/>
<evidence type="ECO:0000259" key="1">
    <source>
        <dbReference type="Pfam" id="PF13590"/>
    </source>
</evidence>
<dbReference type="RefSeq" id="WP_043373803.1">
    <property type="nucleotide sequence ID" value="NZ_CP006704.1"/>
</dbReference>
<evidence type="ECO:0000313" key="2">
    <source>
        <dbReference type="EMBL" id="AIJ47774.1"/>
    </source>
</evidence>
<organism evidence="2 3">
    <name type="scientific">Comamonas testosteroni TK102</name>
    <dbReference type="NCBI Taxonomy" id="1392005"/>
    <lineage>
        <taxon>Bacteria</taxon>
        <taxon>Pseudomonadati</taxon>
        <taxon>Pseudomonadota</taxon>
        <taxon>Betaproteobacteria</taxon>
        <taxon>Burkholderiales</taxon>
        <taxon>Comamonadaceae</taxon>
        <taxon>Comamonas</taxon>
    </lineage>
</organism>
<dbReference type="HOGENOM" id="CLU_086621_1_0_4"/>
<evidence type="ECO:0000313" key="3">
    <source>
        <dbReference type="Proteomes" id="UP000028782"/>
    </source>
</evidence>
<reference evidence="2 3" key="1">
    <citation type="journal article" date="2014" name="Genome Announc.">
        <title>Complete Genome Sequence of Polychlorinated Biphenyl Degrader Comamonas testosteroni TK102 (NBRC 109938).</title>
        <authorList>
            <person name="Fukuda K."/>
            <person name="Hosoyama A."/>
            <person name="Tsuchikane K."/>
            <person name="Ohji S."/>
            <person name="Yamazoe A."/>
            <person name="Fujita N."/>
            <person name="Shintani M."/>
            <person name="Kimbara K."/>
        </authorList>
    </citation>
    <scope>NUCLEOTIDE SEQUENCE [LARGE SCALE GENOMIC DNA]</scope>
    <source>
        <strain evidence="2">TK102</strain>
    </source>
</reference>
<dbReference type="InterPro" id="IPR025411">
    <property type="entry name" value="DUF4136"/>
</dbReference>
<dbReference type="Proteomes" id="UP000028782">
    <property type="component" value="Chromosome"/>
</dbReference>
<dbReference type="Pfam" id="PF13590">
    <property type="entry name" value="DUF4136"/>
    <property type="match status" value="1"/>
</dbReference>
<dbReference type="AlphaFoldDB" id="A0A076PLM2"/>
<gene>
    <name evidence="2" type="ORF">O987_18325</name>
</gene>
<dbReference type="EMBL" id="CP006704">
    <property type="protein sequence ID" value="AIJ47774.1"/>
    <property type="molecule type" value="Genomic_DNA"/>
</dbReference>
<name>A0A076PLM2_COMTE</name>
<proteinExistence type="predicted"/>
<sequence length="212" mass="22599">MRAFQIAAITGACIVLVGCGSTVRSQVSAFHELDAVKGSTFAMIPYPEQKADLEYRTYAKALASGLTKAGLLETNLSNAKYAVLMNYSIDNGKSEISSVPIIGQTGVASSTTYGQVNRSGSFSATTYNTPTYGIVGATTRSDTVFTRQLTVDIVDANEKDADGKYRRLYLGKVQSRGAGGQIAPVMPYMIEALLQDFPGKSGQTKTVDLTVH</sequence>
<feature type="domain" description="DUF4136" evidence="1">
    <location>
        <begin position="34"/>
        <end position="199"/>
    </location>
</feature>
<dbReference type="PROSITE" id="PS51257">
    <property type="entry name" value="PROKAR_LIPOPROTEIN"/>
    <property type="match status" value="1"/>
</dbReference>